<keyword evidence="1" id="KW-0732">Signal</keyword>
<dbReference type="SUPFAM" id="SSF50370">
    <property type="entry name" value="Ricin B-like lectins"/>
    <property type="match status" value="1"/>
</dbReference>
<dbReference type="InterPro" id="IPR035992">
    <property type="entry name" value="Ricin_B-like_lectins"/>
</dbReference>
<dbReference type="Proteomes" id="UP001156669">
    <property type="component" value="Unassembled WGS sequence"/>
</dbReference>
<accession>A0ABQ5Y4W2</accession>
<sequence length="186" mass="20885">MKLKSMTKLIVASSVIFAPSFLFAAEPNVPTEPPYIVLSDNLDEPNGYGFCIDTYGRGHSELLQTHTCKPKPEEGSPRNHSGHDVRFEYNSETNKIQSYAFEGLCMQGLLATGKSELALLECSDAKHQYFVYNEQDQTFRLKADTSYCLAVTSETQEAGPWVKRPLELAQCDQVEPKLMQWTVVPL</sequence>
<organism evidence="2 3">
    <name type="scientific">Vibrio hyugaensis</name>
    <dbReference type="NCBI Taxonomy" id="1534743"/>
    <lineage>
        <taxon>Bacteria</taxon>
        <taxon>Pseudomonadati</taxon>
        <taxon>Pseudomonadota</taxon>
        <taxon>Gammaproteobacteria</taxon>
        <taxon>Vibrionales</taxon>
        <taxon>Vibrionaceae</taxon>
        <taxon>Vibrio</taxon>
    </lineage>
</organism>
<reference evidence="3" key="1">
    <citation type="journal article" date="2019" name="Int. J. Syst. Evol. Microbiol.">
        <title>The Global Catalogue of Microorganisms (GCM) 10K type strain sequencing project: providing services to taxonomists for standard genome sequencing and annotation.</title>
        <authorList>
            <consortium name="The Broad Institute Genomics Platform"/>
            <consortium name="The Broad Institute Genome Sequencing Center for Infectious Disease"/>
            <person name="Wu L."/>
            <person name="Ma J."/>
        </authorList>
    </citation>
    <scope>NUCLEOTIDE SEQUENCE [LARGE SCALE GENOMIC DNA]</scope>
    <source>
        <strain evidence="3">NBRC 110633</strain>
    </source>
</reference>
<evidence type="ECO:0000256" key="1">
    <source>
        <dbReference type="SAM" id="SignalP"/>
    </source>
</evidence>
<evidence type="ECO:0000313" key="3">
    <source>
        <dbReference type="Proteomes" id="UP001156669"/>
    </source>
</evidence>
<dbReference type="RefSeq" id="WP_045395980.1">
    <property type="nucleotide sequence ID" value="NZ_BBLD01000005.1"/>
</dbReference>
<comment type="caution">
    <text evidence="2">The sequence shown here is derived from an EMBL/GenBank/DDBJ whole genome shotgun (WGS) entry which is preliminary data.</text>
</comment>
<dbReference type="Gene3D" id="2.80.10.50">
    <property type="match status" value="1"/>
</dbReference>
<keyword evidence="3" id="KW-1185">Reference proteome</keyword>
<feature type="chain" id="PRO_5045591771" description="Ricin B lectin domain-containing protein" evidence="1">
    <location>
        <begin position="25"/>
        <end position="186"/>
    </location>
</feature>
<name>A0ABQ5Y4W2_9VIBR</name>
<protein>
    <recommendedName>
        <fullName evidence="4">Ricin B lectin domain-containing protein</fullName>
    </recommendedName>
</protein>
<proteinExistence type="predicted"/>
<evidence type="ECO:0000313" key="2">
    <source>
        <dbReference type="EMBL" id="GLR05935.1"/>
    </source>
</evidence>
<dbReference type="EMBL" id="BSOE01000054">
    <property type="protein sequence ID" value="GLR05935.1"/>
    <property type="molecule type" value="Genomic_DNA"/>
</dbReference>
<feature type="signal peptide" evidence="1">
    <location>
        <begin position="1"/>
        <end position="24"/>
    </location>
</feature>
<evidence type="ECO:0008006" key="4">
    <source>
        <dbReference type="Google" id="ProtNLM"/>
    </source>
</evidence>
<dbReference type="PROSITE" id="PS50231">
    <property type="entry name" value="RICIN_B_LECTIN"/>
    <property type="match status" value="1"/>
</dbReference>
<gene>
    <name evidence="2" type="ORF">GCM10007906_35230</name>
</gene>